<reference evidence="2" key="1">
    <citation type="submission" date="2023-03" db="EMBL/GenBank/DDBJ databases">
        <title>Massive genome expansion in bonnet fungi (Mycena s.s.) driven by repeated elements and novel gene families across ecological guilds.</title>
        <authorList>
            <consortium name="Lawrence Berkeley National Laboratory"/>
            <person name="Harder C.B."/>
            <person name="Miyauchi S."/>
            <person name="Viragh M."/>
            <person name="Kuo A."/>
            <person name="Thoen E."/>
            <person name="Andreopoulos B."/>
            <person name="Lu D."/>
            <person name="Skrede I."/>
            <person name="Drula E."/>
            <person name="Henrissat B."/>
            <person name="Morin E."/>
            <person name="Kohler A."/>
            <person name="Barry K."/>
            <person name="LaButti K."/>
            <person name="Morin E."/>
            <person name="Salamov A."/>
            <person name="Lipzen A."/>
            <person name="Mereny Z."/>
            <person name="Hegedus B."/>
            <person name="Baldrian P."/>
            <person name="Stursova M."/>
            <person name="Weitz H."/>
            <person name="Taylor A."/>
            <person name="Grigoriev I.V."/>
            <person name="Nagy L.G."/>
            <person name="Martin F."/>
            <person name="Kauserud H."/>
        </authorList>
    </citation>
    <scope>NUCLEOTIDE SEQUENCE</scope>
    <source>
        <strain evidence="2">CBHHK002</strain>
    </source>
</reference>
<gene>
    <name evidence="2" type="ORF">DFH08DRAFT_884313</name>
</gene>
<dbReference type="AlphaFoldDB" id="A0AAD6ZLG6"/>
<evidence type="ECO:0000313" key="2">
    <source>
        <dbReference type="EMBL" id="KAJ7328009.1"/>
    </source>
</evidence>
<evidence type="ECO:0000256" key="1">
    <source>
        <dbReference type="SAM" id="Phobius"/>
    </source>
</evidence>
<comment type="caution">
    <text evidence="2">The sequence shown here is derived from an EMBL/GenBank/DDBJ whole genome shotgun (WGS) entry which is preliminary data.</text>
</comment>
<organism evidence="2 3">
    <name type="scientific">Mycena albidolilacea</name>
    <dbReference type="NCBI Taxonomy" id="1033008"/>
    <lineage>
        <taxon>Eukaryota</taxon>
        <taxon>Fungi</taxon>
        <taxon>Dikarya</taxon>
        <taxon>Basidiomycota</taxon>
        <taxon>Agaricomycotina</taxon>
        <taxon>Agaricomycetes</taxon>
        <taxon>Agaricomycetidae</taxon>
        <taxon>Agaricales</taxon>
        <taxon>Marasmiineae</taxon>
        <taxon>Mycenaceae</taxon>
        <taxon>Mycena</taxon>
    </lineage>
</organism>
<keyword evidence="1" id="KW-1133">Transmembrane helix</keyword>
<feature type="transmembrane region" description="Helical" evidence="1">
    <location>
        <begin position="20"/>
        <end position="39"/>
    </location>
</feature>
<sequence>MSGSFVPPTTLSLRGLGRNILLVMMMLQAHLHSPIYIMAHPTKIKKRTPFLHIVRLCTPNPTADPTAVERVPSLVLPQLKVS</sequence>
<accession>A0AAD6ZLG6</accession>
<evidence type="ECO:0000313" key="3">
    <source>
        <dbReference type="Proteomes" id="UP001218218"/>
    </source>
</evidence>
<keyword evidence="1" id="KW-0812">Transmembrane</keyword>
<dbReference type="Proteomes" id="UP001218218">
    <property type="component" value="Unassembled WGS sequence"/>
</dbReference>
<keyword evidence="3" id="KW-1185">Reference proteome</keyword>
<keyword evidence="1" id="KW-0472">Membrane</keyword>
<dbReference type="EMBL" id="JARIHO010000040">
    <property type="protein sequence ID" value="KAJ7328009.1"/>
    <property type="molecule type" value="Genomic_DNA"/>
</dbReference>
<name>A0AAD6ZLG6_9AGAR</name>
<proteinExistence type="predicted"/>
<protein>
    <submittedName>
        <fullName evidence="2">Uncharacterized protein</fullName>
    </submittedName>
</protein>